<sequence length="369" mass="42802">MDPGRSRSVPEKVGQHDGLDTVLNELQRDEEKRDPAQKDHQEDDHISVADTKIEQPSPSFSFFGKLPAELRVGIWHYALNSAISPRPPIIRQISHHPYTAKEKPPPLLHVNREARYEASKYYTQHTITFHSPHYSDTIDPAMILFFSPRVETLFLHTTPKPQAREISEECDCPKERHCCDPTNPVHSRAFDDFPFYVVCACPRANLPNRQSHLLRHFRYADTSAIKRVALYFDHHDEEYGEVVPYEVRAAFPAATSVTLAVPLKPPPVRNDLSFQCYFPATLWDIWDRYRNATGRWRLHYTRGTYYDAAWRGVELRVWVSDEAWKRWWELVDGEDGLSHFCRDYKRGSSRIGYELDVLLNGGLDTPGED</sequence>
<dbReference type="Proteomes" id="UP000799291">
    <property type="component" value="Unassembled WGS sequence"/>
</dbReference>
<gene>
    <name evidence="3" type="ORF">K458DRAFT_414611</name>
</gene>
<protein>
    <recommendedName>
        <fullName evidence="2">2EXR domain-containing protein</fullName>
    </recommendedName>
</protein>
<dbReference type="OrthoDB" id="3473305at2759"/>
<dbReference type="Pfam" id="PF20150">
    <property type="entry name" value="2EXR"/>
    <property type="match status" value="1"/>
</dbReference>
<keyword evidence="4" id="KW-1185">Reference proteome</keyword>
<feature type="compositionally biased region" description="Basic and acidic residues" evidence="1">
    <location>
        <begin position="26"/>
        <end position="44"/>
    </location>
</feature>
<name>A0A6G1JFJ3_9PLEO</name>
<evidence type="ECO:0000259" key="2">
    <source>
        <dbReference type="Pfam" id="PF20150"/>
    </source>
</evidence>
<dbReference type="InterPro" id="IPR045518">
    <property type="entry name" value="2EXR"/>
</dbReference>
<evidence type="ECO:0000256" key="1">
    <source>
        <dbReference type="SAM" id="MobiDB-lite"/>
    </source>
</evidence>
<organism evidence="3 4">
    <name type="scientific">Lentithecium fluviatile CBS 122367</name>
    <dbReference type="NCBI Taxonomy" id="1168545"/>
    <lineage>
        <taxon>Eukaryota</taxon>
        <taxon>Fungi</taxon>
        <taxon>Dikarya</taxon>
        <taxon>Ascomycota</taxon>
        <taxon>Pezizomycotina</taxon>
        <taxon>Dothideomycetes</taxon>
        <taxon>Pleosporomycetidae</taxon>
        <taxon>Pleosporales</taxon>
        <taxon>Massarineae</taxon>
        <taxon>Lentitheciaceae</taxon>
        <taxon>Lentithecium</taxon>
    </lineage>
</organism>
<reference evidence="3" key="1">
    <citation type="journal article" date="2020" name="Stud. Mycol.">
        <title>101 Dothideomycetes genomes: a test case for predicting lifestyles and emergence of pathogens.</title>
        <authorList>
            <person name="Haridas S."/>
            <person name="Albert R."/>
            <person name="Binder M."/>
            <person name="Bloem J."/>
            <person name="Labutti K."/>
            <person name="Salamov A."/>
            <person name="Andreopoulos B."/>
            <person name="Baker S."/>
            <person name="Barry K."/>
            <person name="Bills G."/>
            <person name="Bluhm B."/>
            <person name="Cannon C."/>
            <person name="Castanera R."/>
            <person name="Culley D."/>
            <person name="Daum C."/>
            <person name="Ezra D."/>
            <person name="Gonzalez J."/>
            <person name="Henrissat B."/>
            <person name="Kuo A."/>
            <person name="Liang C."/>
            <person name="Lipzen A."/>
            <person name="Lutzoni F."/>
            <person name="Magnuson J."/>
            <person name="Mondo S."/>
            <person name="Nolan M."/>
            <person name="Ohm R."/>
            <person name="Pangilinan J."/>
            <person name="Park H.-J."/>
            <person name="Ramirez L."/>
            <person name="Alfaro M."/>
            <person name="Sun H."/>
            <person name="Tritt A."/>
            <person name="Yoshinaga Y."/>
            <person name="Zwiers L.-H."/>
            <person name="Turgeon B."/>
            <person name="Goodwin S."/>
            <person name="Spatafora J."/>
            <person name="Crous P."/>
            <person name="Grigoriev I."/>
        </authorList>
    </citation>
    <scope>NUCLEOTIDE SEQUENCE</scope>
    <source>
        <strain evidence="3">CBS 122367</strain>
    </source>
</reference>
<evidence type="ECO:0000313" key="3">
    <source>
        <dbReference type="EMBL" id="KAF2688945.1"/>
    </source>
</evidence>
<feature type="domain" description="2EXR" evidence="2">
    <location>
        <begin position="60"/>
        <end position="149"/>
    </location>
</feature>
<feature type="region of interest" description="Disordered" evidence="1">
    <location>
        <begin position="1"/>
        <end position="44"/>
    </location>
</feature>
<dbReference type="EMBL" id="MU005573">
    <property type="protein sequence ID" value="KAF2688945.1"/>
    <property type="molecule type" value="Genomic_DNA"/>
</dbReference>
<accession>A0A6G1JFJ3</accession>
<feature type="compositionally biased region" description="Basic and acidic residues" evidence="1">
    <location>
        <begin position="1"/>
        <end position="19"/>
    </location>
</feature>
<proteinExistence type="predicted"/>
<evidence type="ECO:0000313" key="4">
    <source>
        <dbReference type="Proteomes" id="UP000799291"/>
    </source>
</evidence>
<dbReference type="AlphaFoldDB" id="A0A6G1JFJ3"/>